<sequence>MLRVFFHGFAKLLEADVMLDKLLPEAKWIMNRDGGHLPMLALYVDSLRKDSIQAGYKVSTYIELSSRLGVSKTHIIRMVREGELHGYFKCHKNTVELLPAFLDLVRRTMAINFSVARISLKLGMGDSEFSDKYPRAKSLLGL</sequence>
<dbReference type="EMBL" id="WKEW01000178">
    <property type="protein sequence ID" value="MCF5060833.1"/>
    <property type="molecule type" value="Genomic_DNA"/>
</dbReference>
<evidence type="ECO:0000313" key="1">
    <source>
        <dbReference type="EMBL" id="MCF5060833.1"/>
    </source>
</evidence>
<accession>A0AAW5AAU5</accession>
<dbReference type="AlphaFoldDB" id="A0AAW5AAU5"/>
<name>A0AAW5AAU5_9PSED</name>
<dbReference type="Proteomes" id="UP000814172">
    <property type="component" value="Unassembled WGS sequence"/>
</dbReference>
<comment type="caution">
    <text evidence="1">The sequence shown here is derived from an EMBL/GenBank/DDBJ whole genome shotgun (WGS) entry which is preliminary data.</text>
</comment>
<organism evidence="1 2">
    <name type="scientific">Pseudomonas proteolytica</name>
    <dbReference type="NCBI Taxonomy" id="219574"/>
    <lineage>
        <taxon>Bacteria</taxon>
        <taxon>Pseudomonadati</taxon>
        <taxon>Pseudomonadota</taxon>
        <taxon>Gammaproteobacteria</taxon>
        <taxon>Pseudomonadales</taxon>
        <taxon>Pseudomonadaceae</taxon>
        <taxon>Pseudomonas</taxon>
    </lineage>
</organism>
<proteinExistence type="predicted"/>
<keyword evidence="2" id="KW-1185">Reference proteome</keyword>
<gene>
    <name evidence="1" type="ORF">GIW75_28290</name>
</gene>
<evidence type="ECO:0000313" key="2">
    <source>
        <dbReference type="Proteomes" id="UP000814172"/>
    </source>
</evidence>
<protein>
    <recommendedName>
        <fullName evidence="3">Helix-turn-helix domain-containing protein</fullName>
    </recommendedName>
</protein>
<reference evidence="1 2" key="1">
    <citation type="submission" date="2019-11" db="EMBL/GenBank/DDBJ databases">
        <title>Epiphytic Pseudomonas syringae from cherry orchards.</title>
        <authorList>
            <person name="Hulin M.T."/>
        </authorList>
    </citation>
    <scope>NUCLEOTIDE SEQUENCE [LARGE SCALE GENOMIC DNA]</scope>
    <source>
        <strain evidence="1 2">PA-6-9F</strain>
    </source>
</reference>
<evidence type="ECO:0008006" key="3">
    <source>
        <dbReference type="Google" id="ProtNLM"/>
    </source>
</evidence>